<dbReference type="GO" id="GO:0046872">
    <property type="term" value="F:metal ion binding"/>
    <property type="evidence" value="ECO:0007669"/>
    <property type="project" value="UniProtKB-KW"/>
</dbReference>
<dbReference type="PANTHER" id="PTHR32494">
    <property type="entry name" value="ALLANTOATE DEIMINASE-RELATED"/>
    <property type="match status" value="1"/>
</dbReference>
<keyword evidence="2 6" id="KW-0378">Hydrolase</keyword>
<evidence type="ECO:0000313" key="6">
    <source>
        <dbReference type="EMBL" id="SFG49779.1"/>
    </source>
</evidence>
<evidence type="ECO:0000256" key="4">
    <source>
        <dbReference type="PIRSR" id="PIRSR001235-2"/>
    </source>
</evidence>
<proteinExistence type="inferred from homology"/>
<dbReference type="Proteomes" id="UP000198752">
    <property type="component" value="Unassembled WGS sequence"/>
</dbReference>
<dbReference type="PANTHER" id="PTHR32494:SF5">
    <property type="entry name" value="ALLANTOATE AMIDOHYDROLASE"/>
    <property type="match status" value="1"/>
</dbReference>
<accession>A0A1I2SDI5</accession>
<feature type="binding site" evidence="3">
    <location>
        <position position="382"/>
    </location>
    <ligand>
        <name>Zn(2+)</name>
        <dbReference type="ChEBI" id="CHEBI:29105"/>
        <label>2</label>
    </ligand>
</feature>
<dbReference type="STRING" id="269670.SAMN02982927_01901"/>
<feature type="binding site" evidence="3">
    <location>
        <position position="124"/>
    </location>
    <ligand>
        <name>Zn(2+)</name>
        <dbReference type="ChEBI" id="CHEBI:29105"/>
        <label>2</label>
    </ligand>
</feature>
<evidence type="ECO:0000259" key="5">
    <source>
        <dbReference type="Pfam" id="PF07687"/>
    </source>
</evidence>
<dbReference type="Pfam" id="PF01546">
    <property type="entry name" value="Peptidase_M20"/>
    <property type="match status" value="1"/>
</dbReference>
<feature type="binding site" evidence="4">
    <location>
        <position position="288"/>
    </location>
    <ligand>
        <name>allantoate</name>
        <dbReference type="ChEBI" id="CHEBI:17536"/>
    </ligand>
</feature>
<dbReference type="NCBIfam" id="TIGR01879">
    <property type="entry name" value="hydantase"/>
    <property type="match status" value="1"/>
</dbReference>
<feature type="binding site" evidence="3">
    <location>
        <position position="89"/>
    </location>
    <ligand>
        <name>Zn(2+)</name>
        <dbReference type="ChEBI" id="CHEBI:29105"/>
        <label>1</label>
    </ligand>
</feature>
<keyword evidence="3" id="KW-0862">Zinc</keyword>
<feature type="binding site" evidence="4">
    <location>
        <position position="275"/>
    </location>
    <ligand>
        <name>allantoate</name>
        <dbReference type="ChEBI" id="CHEBI:17536"/>
    </ligand>
</feature>
<dbReference type="PIRSF" id="PIRSF001235">
    <property type="entry name" value="Amidase_carbamoylase"/>
    <property type="match status" value="1"/>
</dbReference>
<evidence type="ECO:0000256" key="2">
    <source>
        <dbReference type="ARBA" id="ARBA00022801"/>
    </source>
</evidence>
<dbReference type="PROSITE" id="PS00758">
    <property type="entry name" value="ARGE_DAPE_CPG2_1"/>
    <property type="match status" value="1"/>
</dbReference>
<keyword evidence="7" id="KW-1185">Reference proteome</keyword>
<name>A0A1I2SDI5_9BACL</name>
<dbReference type="Gene3D" id="3.30.70.360">
    <property type="match status" value="1"/>
</dbReference>
<evidence type="ECO:0000313" key="7">
    <source>
        <dbReference type="Proteomes" id="UP000198752"/>
    </source>
</evidence>
<dbReference type="GO" id="GO:0016813">
    <property type="term" value="F:hydrolase activity, acting on carbon-nitrogen (but not peptide) bonds, in linear amidines"/>
    <property type="evidence" value="ECO:0007669"/>
    <property type="project" value="InterPro"/>
</dbReference>
<feature type="binding site" evidence="3">
    <location>
        <position position="89"/>
    </location>
    <ligand>
        <name>Zn(2+)</name>
        <dbReference type="ChEBI" id="CHEBI:29105"/>
        <label>2</label>
    </ligand>
</feature>
<dbReference type="EMBL" id="FOOY01000011">
    <property type="protein sequence ID" value="SFG49779.1"/>
    <property type="molecule type" value="Genomic_DNA"/>
</dbReference>
<dbReference type="AlphaFoldDB" id="A0A1I2SDI5"/>
<dbReference type="NCBIfam" id="NF006771">
    <property type="entry name" value="PRK09290.1-5"/>
    <property type="match status" value="1"/>
</dbReference>
<dbReference type="SUPFAM" id="SSF55031">
    <property type="entry name" value="Bacterial exopeptidase dimerisation domain"/>
    <property type="match status" value="1"/>
</dbReference>
<reference evidence="7" key="1">
    <citation type="submission" date="2016-10" db="EMBL/GenBank/DDBJ databases">
        <authorList>
            <person name="Varghese N."/>
            <person name="Submissions S."/>
        </authorList>
    </citation>
    <scope>NUCLEOTIDE SEQUENCE [LARGE SCALE GENOMIC DNA]</scope>
    <source>
        <strain evidence="7">ATCC 700379</strain>
    </source>
</reference>
<feature type="binding site" evidence="4">
    <location>
        <position position="214"/>
    </location>
    <ligand>
        <name>allantoate</name>
        <dbReference type="ChEBI" id="CHEBI:17536"/>
    </ligand>
</feature>
<dbReference type="InterPro" id="IPR002933">
    <property type="entry name" value="Peptidase_M20"/>
</dbReference>
<comment type="similarity">
    <text evidence="1">Belongs to the peptidase M20 family.</text>
</comment>
<dbReference type="InterPro" id="IPR011650">
    <property type="entry name" value="Peptidase_M20_dimer"/>
</dbReference>
<feature type="binding site" evidence="3">
    <location>
        <position position="189"/>
    </location>
    <ligand>
        <name>Zn(2+)</name>
        <dbReference type="ChEBI" id="CHEBI:29105"/>
        <label>1</label>
    </ligand>
</feature>
<organism evidence="6 7">
    <name type="scientific">Sporolactobacillus nakayamae</name>
    <dbReference type="NCBI Taxonomy" id="269670"/>
    <lineage>
        <taxon>Bacteria</taxon>
        <taxon>Bacillati</taxon>
        <taxon>Bacillota</taxon>
        <taxon>Bacilli</taxon>
        <taxon>Bacillales</taxon>
        <taxon>Sporolactobacillaceae</taxon>
        <taxon>Sporolactobacillus</taxon>
    </lineage>
</organism>
<protein>
    <submittedName>
        <fullName evidence="6">N-carbamoyl-L-amino-acid hydrolase</fullName>
    </submittedName>
</protein>
<evidence type="ECO:0000256" key="1">
    <source>
        <dbReference type="ARBA" id="ARBA00006153"/>
    </source>
</evidence>
<dbReference type="OrthoDB" id="9808195at2"/>
<sequence length="422" mass="45688">MVEVHRVKQTMDEIGKIGSTDRGMKRLAFSREEKQATDYFTAQCEAAGLSVRMDAAGNVIARRQGTCPELPAIGIGSHLDTVYEGGKYDGTIGVLAALEIVRDLNDRHIQTKHPIDIFAFACEESARFGFSQIGSKALAGLIKQKDIASLTDKEGRTIQSVFAERGLDFSRLEEARLPEHALAAFMEMHIEQGPILDGKNLPIGVVNGIAAPTRFTICVKGHAAHSGSTPMNQRQDALIGAAEITIELEKEARREMEHGTVATVGDIEIAPGAMNVVPGETHLKVDIRSISRASKDRVVQFLDTFLDHLRAARHLHIDCTLLSDEPPVRMDAGVIQTFENACREKKIGFIRIPSGAGHDTMNMAALCPVGMIFVPSTGGISHHPDEHTDLPQIITGIEVLEAAVLDRAVVDISKKAGTGNAQ</sequence>
<comment type="cofactor">
    <cofactor evidence="3">
        <name>Zn(2+)</name>
        <dbReference type="ChEBI" id="CHEBI:29105"/>
    </cofactor>
    <text evidence="3">Binds 2 Zn(2+) ions per subunit.</text>
</comment>
<keyword evidence="3" id="KW-0479">Metal-binding</keyword>
<feature type="domain" description="Peptidase M20 dimerisation" evidence="5">
    <location>
        <begin position="215"/>
        <end position="308"/>
    </location>
</feature>
<dbReference type="InterPro" id="IPR036264">
    <property type="entry name" value="Bact_exopeptidase_dim_dom"/>
</dbReference>
<dbReference type="Gene3D" id="3.40.630.10">
    <property type="entry name" value="Zn peptidases"/>
    <property type="match status" value="1"/>
</dbReference>
<dbReference type="CDD" id="cd03884">
    <property type="entry name" value="M20_bAS"/>
    <property type="match status" value="1"/>
</dbReference>
<feature type="binding site" evidence="3">
    <location>
        <position position="78"/>
    </location>
    <ligand>
        <name>Zn(2+)</name>
        <dbReference type="ChEBI" id="CHEBI:29105"/>
        <label>1</label>
    </ligand>
</feature>
<evidence type="ECO:0000256" key="3">
    <source>
        <dbReference type="PIRSR" id="PIRSR001235-1"/>
    </source>
</evidence>
<gene>
    <name evidence="6" type="ORF">SAMN02982927_01901</name>
</gene>
<dbReference type="InterPro" id="IPR010158">
    <property type="entry name" value="Amidase_Cbmase"/>
</dbReference>
<dbReference type="Pfam" id="PF07687">
    <property type="entry name" value="M20_dimer"/>
    <property type="match status" value="1"/>
</dbReference>
<dbReference type="InterPro" id="IPR001261">
    <property type="entry name" value="ArgE/DapE_CS"/>
</dbReference>
<dbReference type="RefSeq" id="WP_093672338.1">
    <property type="nucleotide sequence ID" value="NZ_FOOY01000011.1"/>
</dbReference>
<dbReference type="SUPFAM" id="SSF53187">
    <property type="entry name" value="Zn-dependent exopeptidases"/>
    <property type="match status" value="1"/>
</dbReference>